<dbReference type="GO" id="GO:0005525">
    <property type="term" value="F:GTP binding"/>
    <property type="evidence" value="ECO:0007669"/>
    <property type="project" value="UniProtKB-KW"/>
</dbReference>
<keyword evidence="4 10" id="KW-0548">Nucleotidyltransferase</keyword>
<keyword evidence="5" id="KW-0547">Nucleotide-binding</keyword>
<accession>A0A399CUY5</accession>
<dbReference type="InterPro" id="IPR029044">
    <property type="entry name" value="Nucleotide-diphossugar_trans"/>
</dbReference>
<dbReference type="InterPro" id="IPR005835">
    <property type="entry name" value="NTP_transferase_dom"/>
</dbReference>
<evidence type="ECO:0000256" key="2">
    <source>
        <dbReference type="ARBA" id="ARBA00012387"/>
    </source>
</evidence>
<dbReference type="PANTHER" id="PTHR46390">
    <property type="entry name" value="MANNOSE-1-PHOSPHATE GUANYLYLTRANSFERASE"/>
    <property type="match status" value="1"/>
</dbReference>
<dbReference type="FunFam" id="3.90.550.10:FF:000046">
    <property type="entry name" value="Mannose-1-phosphate guanylyltransferase (GDP)"/>
    <property type="match status" value="1"/>
</dbReference>
<dbReference type="GO" id="GO:0009298">
    <property type="term" value="P:GDP-mannose biosynthetic process"/>
    <property type="evidence" value="ECO:0007669"/>
    <property type="project" value="TreeGrafter"/>
</dbReference>
<evidence type="ECO:0000256" key="4">
    <source>
        <dbReference type="ARBA" id="ARBA00022695"/>
    </source>
</evidence>
<name>A0A399CUY5_9BACT</name>
<organism evidence="10 11">
    <name type="scientific">Mariniphaga sediminis</name>
    <dbReference type="NCBI Taxonomy" id="1628158"/>
    <lineage>
        <taxon>Bacteria</taxon>
        <taxon>Pseudomonadati</taxon>
        <taxon>Bacteroidota</taxon>
        <taxon>Bacteroidia</taxon>
        <taxon>Marinilabiliales</taxon>
        <taxon>Prolixibacteraceae</taxon>
        <taxon>Mariniphaga</taxon>
    </lineage>
</organism>
<protein>
    <recommendedName>
        <fullName evidence="2">mannose-1-phosphate guanylyltransferase</fullName>
        <ecNumber evidence="2">2.7.7.13</ecNumber>
    </recommendedName>
</protein>
<gene>
    <name evidence="10" type="ORF">D1164_21450</name>
</gene>
<feature type="domain" description="MannoseP isomerase/GMP-like beta-helix" evidence="9">
    <location>
        <begin position="303"/>
        <end position="356"/>
    </location>
</feature>
<evidence type="ECO:0000256" key="5">
    <source>
        <dbReference type="ARBA" id="ARBA00022741"/>
    </source>
</evidence>
<dbReference type="Pfam" id="PF22640">
    <property type="entry name" value="ManC_GMP_beta-helix"/>
    <property type="match status" value="1"/>
</dbReference>
<dbReference type="Proteomes" id="UP000266441">
    <property type="component" value="Unassembled WGS sequence"/>
</dbReference>
<feature type="domain" description="Nucleotidyl transferase" evidence="8">
    <location>
        <begin position="13"/>
        <end position="295"/>
    </location>
</feature>
<keyword evidence="11" id="KW-1185">Reference proteome</keyword>
<dbReference type="InterPro" id="IPR049577">
    <property type="entry name" value="GMPP_N"/>
</dbReference>
<evidence type="ECO:0000313" key="10">
    <source>
        <dbReference type="EMBL" id="RIH63076.1"/>
    </source>
</evidence>
<dbReference type="InterPro" id="IPR051161">
    <property type="entry name" value="Mannose-6P_isomerase_type2"/>
</dbReference>
<comment type="catalytic activity">
    <reaction evidence="7">
        <text>alpha-D-mannose 1-phosphate + GTP + H(+) = GDP-alpha-D-mannose + diphosphate</text>
        <dbReference type="Rhea" id="RHEA:15229"/>
        <dbReference type="ChEBI" id="CHEBI:15378"/>
        <dbReference type="ChEBI" id="CHEBI:33019"/>
        <dbReference type="ChEBI" id="CHEBI:37565"/>
        <dbReference type="ChEBI" id="CHEBI:57527"/>
        <dbReference type="ChEBI" id="CHEBI:58409"/>
        <dbReference type="EC" id="2.7.7.13"/>
    </reaction>
</comment>
<dbReference type="GO" id="GO:0004475">
    <property type="term" value="F:mannose-1-phosphate guanylyltransferase (GTP) activity"/>
    <property type="evidence" value="ECO:0007669"/>
    <property type="project" value="UniProtKB-EC"/>
</dbReference>
<evidence type="ECO:0000256" key="7">
    <source>
        <dbReference type="ARBA" id="ARBA00047343"/>
    </source>
</evidence>
<dbReference type="SUPFAM" id="SSF53448">
    <property type="entry name" value="Nucleotide-diphospho-sugar transferases"/>
    <property type="match status" value="1"/>
</dbReference>
<evidence type="ECO:0000313" key="11">
    <source>
        <dbReference type="Proteomes" id="UP000266441"/>
    </source>
</evidence>
<keyword evidence="3 10" id="KW-0808">Transferase</keyword>
<dbReference type="EMBL" id="QWET01000026">
    <property type="protein sequence ID" value="RIH63076.1"/>
    <property type="molecule type" value="Genomic_DNA"/>
</dbReference>
<dbReference type="CDD" id="cd02509">
    <property type="entry name" value="GDP-M1P_Guanylyltransferase"/>
    <property type="match status" value="1"/>
</dbReference>
<evidence type="ECO:0000259" key="8">
    <source>
        <dbReference type="Pfam" id="PF00483"/>
    </source>
</evidence>
<dbReference type="Gene3D" id="3.90.550.10">
    <property type="entry name" value="Spore Coat Polysaccharide Biosynthesis Protein SpsA, Chain A"/>
    <property type="match status" value="1"/>
</dbReference>
<evidence type="ECO:0000256" key="1">
    <source>
        <dbReference type="ARBA" id="ARBA00006115"/>
    </source>
</evidence>
<comment type="similarity">
    <text evidence="1">Belongs to the mannose-6-phosphate isomerase type 2 family.</text>
</comment>
<proteinExistence type="inferred from homology"/>
<evidence type="ECO:0000256" key="6">
    <source>
        <dbReference type="ARBA" id="ARBA00023134"/>
    </source>
</evidence>
<dbReference type="Pfam" id="PF00483">
    <property type="entry name" value="NTP_transferase"/>
    <property type="match status" value="1"/>
</dbReference>
<dbReference type="OrthoDB" id="9806359at2"/>
<comment type="caution">
    <text evidence="10">The sequence shown here is derived from an EMBL/GenBank/DDBJ whole genome shotgun (WGS) entry which is preliminary data.</text>
</comment>
<reference evidence="10 11" key="1">
    <citation type="journal article" date="2015" name="Int. J. Syst. Evol. Microbiol.">
        <title>Mariniphaga sediminis sp. nov., isolated from coastal sediment.</title>
        <authorList>
            <person name="Wang F.Q."/>
            <person name="Shen Q.Y."/>
            <person name="Chen G.J."/>
            <person name="Du Z.J."/>
        </authorList>
    </citation>
    <scope>NUCLEOTIDE SEQUENCE [LARGE SCALE GENOMIC DNA]</scope>
    <source>
        <strain evidence="10 11">SY21</strain>
    </source>
</reference>
<evidence type="ECO:0000256" key="3">
    <source>
        <dbReference type="ARBA" id="ARBA00022679"/>
    </source>
</evidence>
<keyword evidence="6" id="KW-0342">GTP-binding</keyword>
<dbReference type="EC" id="2.7.7.13" evidence="2"/>
<sequence length="365" mass="41172">MFKNETMGKMYCLIMAGGSGTRFWPSSRTAKPKQYLNLFGNESLLQSTVRRFENFMDRQHIYIVSSQSQKKVLEEQTPGIPRRNLIYEPVGKNTLPCIGLAAMFAEKEDPEGVMVVSPSDHLIRNEELFRDTVLAGAKTAREQNGIVTIGITPSYPATGYGYIQVEKEMSGGEKIRQFKVKQFVEKPDLDTAKSYLGQGGFFWNSGLFIFKVSVFLDAVKKFAPSLYHDLKKIQAELGKSSYEQTLDTIYRAVESISVDYGIMEHAQNIFLVEGNFEWNDLGSWESVYLFSEKDKKGNTGVGEATFLDSENSYVFSDDGLVALIGLDDVIVVRDGNATLVCRRDKAEDVKKIVEQLKAERKDRFL</sequence>
<dbReference type="AlphaFoldDB" id="A0A399CUY5"/>
<dbReference type="PANTHER" id="PTHR46390:SF1">
    <property type="entry name" value="MANNOSE-1-PHOSPHATE GUANYLYLTRANSFERASE"/>
    <property type="match status" value="1"/>
</dbReference>
<dbReference type="InterPro" id="IPR054566">
    <property type="entry name" value="ManC/GMP-like_b-helix"/>
</dbReference>
<evidence type="ECO:0000259" key="9">
    <source>
        <dbReference type="Pfam" id="PF22640"/>
    </source>
</evidence>
<dbReference type="SUPFAM" id="SSF159283">
    <property type="entry name" value="Guanosine diphospho-D-mannose pyrophosphorylase/mannose-6-phosphate isomerase linker domain"/>
    <property type="match status" value="1"/>
</dbReference>